<dbReference type="InterPro" id="IPR016024">
    <property type="entry name" value="ARM-type_fold"/>
</dbReference>
<protein>
    <recommendedName>
        <fullName evidence="2">Fungal N-terminal domain-containing protein</fullName>
    </recommendedName>
</protein>
<proteinExistence type="predicted"/>
<accession>X0MC50</accession>
<reference evidence="1" key="1">
    <citation type="submission" date="2011-11" db="EMBL/GenBank/DDBJ databases">
        <title>The Genome Sequence of Fusarium oxysporum Cotton.</title>
        <authorList>
            <consortium name="The Broad Institute Genome Sequencing Platform"/>
            <person name="Ma L.-J."/>
            <person name="Gale L.R."/>
            <person name="Schwartz D.C."/>
            <person name="Zhou S."/>
            <person name="Corby-Kistler H."/>
            <person name="Young S.K."/>
            <person name="Zeng Q."/>
            <person name="Gargeya S."/>
            <person name="Fitzgerald M."/>
            <person name="Haas B."/>
            <person name="Abouelleil A."/>
            <person name="Alvarado L."/>
            <person name="Arachchi H.M."/>
            <person name="Berlin A."/>
            <person name="Brown A."/>
            <person name="Chapman S.B."/>
            <person name="Chen Z."/>
            <person name="Dunbar C."/>
            <person name="Freedman E."/>
            <person name="Gearin G."/>
            <person name="Goldberg J."/>
            <person name="Griggs A."/>
            <person name="Gujja S."/>
            <person name="Heiman D."/>
            <person name="Howarth C."/>
            <person name="Larson L."/>
            <person name="Lui A."/>
            <person name="MacDonald P.J.P."/>
            <person name="Montmayeur A."/>
            <person name="Murphy C."/>
            <person name="Neiman D."/>
            <person name="Pearson M."/>
            <person name="Priest M."/>
            <person name="Roberts A."/>
            <person name="Saif S."/>
            <person name="Shea T."/>
            <person name="Shenoy N."/>
            <person name="Sisk P."/>
            <person name="Stolte C."/>
            <person name="Sykes S."/>
            <person name="Wortman J."/>
            <person name="Nusbaum C."/>
            <person name="Birren B."/>
        </authorList>
    </citation>
    <scope>NUCLEOTIDE SEQUENCE [LARGE SCALE GENOMIC DNA]</scope>
    <source>
        <strain evidence="1">25433</strain>
    </source>
</reference>
<reference evidence="1" key="2">
    <citation type="submission" date="2012-05" db="EMBL/GenBank/DDBJ databases">
        <title>The Genome Annotation of Fusarium oxysporum Cotton.</title>
        <authorList>
            <consortium name="The Broad Institute Genomics Platform"/>
            <person name="Ma L.-J."/>
            <person name="Corby-Kistler H."/>
            <person name="Broz K."/>
            <person name="Gale L.R."/>
            <person name="Jonkers W."/>
            <person name="O'Donnell K."/>
            <person name="Ploetz R."/>
            <person name="Steinberg C."/>
            <person name="Schwartz D.C."/>
            <person name="VanEtten H."/>
            <person name="Zhou S."/>
            <person name="Young S.K."/>
            <person name="Zeng Q."/>
            <person name="Gargeya S."/>
            <person name="Fitzgerald M."/>
            <person name="Abouelleil A."/>
            <person name="Alvarado L."/>
            <person name="Chapman S.B."/>
            <person name="Gainer-Dewar J."/>
            <person name="Goldberg J."/>
            <person name="Griggs A."/>
            <person name="Gujja S."/>
            <person name="Hansen M."/>
            <person name="Howarth C."/>
            <person name="Imamovic A."/>
            <person name="Ireland A."/>
            <person name="Larimer J."/>
            <person name="McCowan C."/>
            <person name="Murphy C."/>
            <person name="Pearson M."/>
            <person name="Poon T.W."/>
            <person name="Priest M."/>
            <person name="Roberts A."/>
            <person name="Saif S."/>
            <person name="Shea T."/>
            <person name="Sykes S."/>
            <person name="Wortman J."/>
            <person name="Nusbaum C."/>
            <person name="Birren B."/>
        </authorList>
    </citation>
    <scope>NUCLEOTIDE SEQUENCE</scope>
    <source>
        <strain evidence="1">25433</strain>
    </source>
</reference>
<dbReference type="OrthoDB" id="1577640at2759"/>
<organism evidence="1">
    <name type="scientific">Fusarium oxysporum f. sp. vasinfectum 25433</name>
    <dbReference type="NCBI Taxonomy" id="1089449"/>
    <lineage>
        <taxon>Eukaryota</taxon>
        <taxon>Fungi</taxon>
        <taxon>Dikarya</taxon>
        <taxon>Ascomycota</taxon>
        <taxon>Pezizomycotina</taxon>
        <taxon>Sordariomycetes</taxon>
        <taxon>Hypocreomycetidae</taxon>
        <taxon>Hypocreales</taxon>
        <taxon>Nectriaceae</taxon>
        <taxon>Fusarium</taxon>
        <taxon>Fusarium oxysporum species complex</taxon>
    </lineage>
</organism>
<dbReference type="EMBL" id="JH657977">
    <property type="protein sequence ID" value="EXM18205.1"/>
    <property type="molecule type" value="Genomic_DNA"/>
</dbReference>
<dbReference type="SUPFAM" id="SSF48371">
    <property type="entry name" value="ARM repeat"/>
    <property type="match status" value="1"/>
</dbReference>
<evidence type="ECO:0008006" key="2">
    <source>
        <dbReference type="Google" id="ProtNLM"/>
    </source>
</evidence>
<dbReference type="Proteomes" id="UP000030701">
    <property type="component" value="Unassembled WGS sequence"/>
</dbReference>
<evidence type="ECO:0000313" key="1">
    <source>
        <dbReference type="EMBL" id="EXM18205.1"/>
    </source>
</evidence>
<sequence length="1148" mass="129036">MAELALAIIPLGITVTSGLVKYLKTFNDHDDDRTRVVRQAERFESTFQSLEAALKRSQLNPELFISASEACASLGECQKALEELSTLQQKIFTTTTSAALTTPHARTKDKIKDGYKKFIYPLRKSDIETLEGALNKLSITLNIALGTLHLLPVLQTSVDAIVPHFDQRFDQISYQHVQMQAQIKSLLDMAGPARYQDRLGTNQQLSYNHSEEQGNYLAAREIEPELRTLAKRADPVSICSCQLQCVRQSKRFALGPVDFAEEMLSNLCHEKDCVFFIPSSGYQKTRTIRFTGLASLLKRGIEVSFSTRAGAGGFSISPSFAYFPVVDPGVAPAFLVLFLLGRAVNLKEINETRSSTILSVAQQKLQELFCSGRASPNDVTQNSSTLLHHLGFSVRSFELRYWLITLQRANSPFVRLTCEGLLNFLVAAGTSVTVRNIYGDLALHGVICGTFVPASIYRQLNPGNDVEDRGKFRFPYPQNRRGLFDYYDHNQSVASIQYGPLGLAVIRNNLLEVERLIALHPHMLDEEVPDIDAIEMDRFLRKKGIIGLGPLSTFADEDLPQQPWQDVGYYSRPIFFDLETPGDADLFVDCDFKIICADEDYCSSLDRARLNKSLPWIRSISPNYAIWLFDHQAPLWKWSYRFTSPMPSIFVLADILGMEDYKVPGQDKGSDRAERYLSESALVDNCSCLCSPDGCTPFTSRMKWLAHPHDRVEDLAHQDLATHFSSHAEIYGKSLNLSHHVIMMRQATFAALDLNHTCLDRPGCTGFLSHTKARFCLDPLTELEPDEIEFEILNVDVEAMNQLKEVVVMFQDFVLTGRQTTISSKSGSFDIDYSAFNEPSALGIDDLYYQRVLEFWKHIWANRIQVALDTIAKRWDNKLDGLNDLVQVLTYPKVYKTAFDKCWSNIYHQGSRYSASVEAVPFLYALIDSPATKDRESLLYLIVSLAIDHPDWAIPNGIAIQNWEKGIAEIEKPEYRDRATQGFKAYQTVEQGLSSIVRFLDEDSASMRANAAHALAFFPLQSAASRVALLDLLSRETNNNVSATIILALAVLFARVDDDSEKRDVIGKIQEYHATSPVRKASDDIVGWSCATALFILGSREDGLAETVQCVRVDKAYVDKLESTLDKDSWFPFASFNLRDLAKSVLEN</sequence>
<dbReference type="AlphaFoldDB" id="X0MC50"/>
<gene>
    <name evidence="1" type="ORF">FOTG_13769</name>
</gene>
<dbReference type="HOGENOM" id="CLU_008751_0_0_1"/>
<name>X0MC50_FUSOX</name>